<organism evidence="8 9">
    <name type="scientific">Prosthecochloris aestuarii (strain DSM 271 / SK 413)</name>
    <dbReference type="NCBI Taxonomy" id="290512"/>
    <lineage>
        <taxon>Bacteria</taxon>
        <taxon>Pseudomonadati</taxon>
        <taxon>Chlorobiota</taxon>
        <taxon>Chlorobiia</taxon>
        <taxon>Chlorobiales</taxon>
        <taxon>Chlorobiaceae</taxon>
        <taxon>Prosthecochloris</taxon>
    </lineage>
</organism>
<evidence type="ECO:0000259" key="7">
    <source>
        <dbReference type="Pfam" id="PF20216"/>
    </source>
</evidence>
<dbReference type="KEGG" id="paa:Paes_2277"/>
<dbReference type="InterPro" id="IPR022764">
    <property type="entry name" value="Peptidase_S54_rhomboid_dom"/>
</dbReference>
<dbReference type="PANTHER" id="PTHR43731:SF26">
    <property type="entry name" value="RHOMBOID-LIKE PROTEIN 10, CHLOROPLASTIC"/>
    <property type="match status" value="1"/>
</dbReference>
<dbReference type="InterPro" id="IPR035952">
    <property type="entry name" value="Rhomboid-like_sf"/>
</dbReference>
<dbReference type="EMBL" id="CP001108">
    <property type="protein sequence ID" value="ACF47278.1"/>
    <property type="molecule type" value="Genomic_DNA"/>
</dbReference>
<keyword evidence="9" id="KW-1185">Reference proteome</keyword>
<dbReference type="Gene3D" id="1.20.1540.10">
    <property type="entry name" value="Rhomboid-like"/>
    <property type="match status" value="1"/>
</dbReference>
<dbReference type="HOGENOM" id="CLU_055068_4_0_10"/>
<dbReference type="MEROPS" id="S54.025"/>
<dbReference type="InterPro" id="IPR046483">
    <property type="entry name" value="DUF6576"/>
</dbReference>
<dbReference type="eggNOG" id="COG0705">
    <property type="taxonomic scope" value="Bacteria"/>
</dbReference>
<keyword evidence="3 5" id="KW-1133">Transmembrane helix</keyword>
<dbReference type="SUPFAM" id="SSF144091">
    <property type="entry name" value="Rhomboid-like"/>
    <property type="match status" value="1"/>
</dbReference>
<dbReference type="Pfam" id="PF20216">
    <property type="entry name" value="DUF6576"/>
    <property type="match status" value="1"/>
</dbReference>
<feature type="domain" description="DUF6576" evidence="7">
    <location>
        <begin position="248"/>
        <end position="276"/>
    </location>
</feature>
<proteinExistence type="predicted"/>
<keyword evidence="4 5" id="KW-0472">Membrane</keyword>
<evidence type="ECO:0000313" key="9">
    <source>
        <dbReference type="Proteomes" id="UP000002725"/>
    </source>
</evidence>
<evidence type="ECO:0000256" key="2">
    <source>
        <dbReference type="ARBA" id="ARBA00022692"/>
    </source>
</evidence>
<dbReference type="STRING" id="290512.Paes_2277"/>
<feature type="transmembrane region" description="Helical" evidence="5">
    <location>
        <begin position="126"/>
        <end position="146"/>
    </location>
</feature>
<evidence type="ECO:0000313" key="8">
    <source>
        <dbReference type="EMBL" id="ACF47278.1"/>
    </source>
</evidence>
<dbReference type="Proteomes" id="UP000002725">
    <property type="component" value="Chromosome"/>
</dbReference>
<evidence type="ECO:0000256" key="1">
    <source>
        <dbReference type="ARBA" id="ARBA00004141"/>
    </source>
</evidence>
<evidence type="ECO:0000256" key="4">
    <source>
        <dbReference type="ARBA" id="ARBA00023136"/>
    </source>
</evidence>
<feature type="transmembrane region" description="Helical" evidence="5">
    <location>
        <begin position="63"/>
        <end position="90"/>
    </location>
</feature>
<keyword evidence="2 5" id="KW-0812">Transmembrane</keyword>
<dbReference type="RefSeq" id="WP_012506808.1">
    <property type="nucleotide sequence ID" value="NC_011059.1"/>
</dbReference>
<sequence length="283" mass="31344">MSYYEQQPFRPGGFQVMPPAIKTLILINIGVFLIQFSSLFGPYLMHFGPLWPIASEGGNSFQIWQLVTYMFMHGGLAHILFNMFALWLFGAEIENYWGTKEFTAYYFVCGIGAALINLATTIGSPYPTVGASGAVFGILLAFGMMFPDRYIFLYFLFPIKAKYFVAGYAAIELLMGINNSTMGSGSNIAHFAHIGGMVAGFAYIKIRQQGWSFSDWIEKTFPNRDDTKSSGPTLYKSKNTTVANNDKTTEAEIDAILDKISKNGYGSLTSDEKQKLLKAGGNK</sequence>
<gene>
    <name evidence="8" type="ordered locus">Paes_2277</name>
</gene>
<feature type="transmembrane region" description="Helical" evidence="5">
    <location>
        <begin position="153"/>
        <end position="175"/>
    </location>
</feature>
<name>B4S6S3_PROA2</name>
<feature type="transmembrane region" description="Helical" evidence="5">
    <location>
        <begin position="187"/>
        <end position="204"/>
    </location>
</feature>
<feature type="transmembrane region" description="Helical" evidence="5">
    <location>
        <begin position="102"/>
        <end position="120"/>
    </location>
</feature>
<feature type="transmembrane region" description="Helical" evidence="5">
    <location>
        <begin position="21"/>
        <end position="43"/>
    </location>
</feature>
<dbReference type="AlphaFoldDB" id="B4S6S3"/>
<protein>
    <submittedName>
        <fullName evidence="8">Rhomboid family protein</fullName>
    </submittedName>
</protein>
<dbReference type="SMART" id="SM01160">
    <property type="entry name" value="DUF1751"/>
    <property type="match status" value="1"/>
</dbReference>
<dbReference type="InterPro" id="IPR050925">
    <property type="entry name" value="Rhomboid_protease_S54"/>
</dbReference>
<comment type="subcellular location">
    <subcellularLocation>
        <location evidence="1">Membrane</location>
        <topology evidence="1">Multi-pass membrane protein</topology>
    </subcellularLocation>
</comment>
<dbReference type="GO" id="GO:0016020">
    <property type="term" value="C:membrane"/>
    <property type="evidence" value="ECO:0007669"/>
    <property type="project" value="UniProtKB-SubCell"/>
</dbReference>
<dbReference type="GO" id="GO:0004252">
    <property type="term" value="F:serine-type endopeptidase activity"/>
    <property type="evidence" value="ECO:0007669"/>
    <property type="project" value="InterPro"/>
</dbReference>
<evidence type="ECO:0000256" key="3">
    <source>
        <dbReference type="ARBA" id="ARBA00022989"/>
    </source>
</evidence>
<dbReference type="PANTHER" id="PTHR43731">
    <property type="entry name" value="RHOMBOID PROTEASE"/>
    <property type="match status" value="1"/>
</dbReference>
<dbReference type="Pfam" id="PF01694">
    <property type="entry name" value="Rhomboid"/>
    <property type="match status" value="1"/>
</dbReference>
<accession>B4S6S3</accession>
<feature type="domain" description="Peptidase S54 rhomboid" evidence="6">
    <location>
        <begin position="61"/>
        <end position="206"/>
    </location>
</feature>
<reference evidence="8" key="1">
    <citation type="submission" date="2008-06" db="EMBL/GenBank/DDBJ databases">
        <title>Complete sequence of chromosome of Prosthecochloris aestuarii DSM 271.</title>
        <authorList>
            <consortium name="US DOE Joint Genome Institute"/>
            <person name="Lucas S."/>
            <person name="Copeland A."/>
            <person name="Lapidus A."/>
            <person name="Glavina del Rio T."/>
            <person name="Dalin E."/>
            <person name="Tice H."/>
            <person name="Bruce D."/>
            <person name="Goodwin L."/>
            <person name="Pitluck S."/>
            <person name="Schmutz J."/>
            <person name="Larimer F."/>
            <person name="Land M."/>
            <person name="Hauser L."/>
            <person name="Kyrpides N."/>
            <person name="Anderson I."/>
            <person name="Liu Z."/>
            <person name="Li T."/>
            <person name="Zhao F."/>
            <person name="Overmann J."/>
            <person name="Bryant D.A."/>
            <person name="Richardson P."/>
        </authorList>
    </citation>
    <scope>NUCLEOTIDE SEQUENCE [LARGE SCALE GENOMIC DNA]</scope>
    <source>
        <strain evidence="8">DSM 271</strain>
    </source>
</reference>
<evidence type="ECO:0000259" key="6">
    <source>
        <dbReference type="Pfam" id="PF01694"/>
    </source>
</evidence>
<evidence type="ECO:0000256" key="5">
    <source>
        <dbReference type="SAM" id="Phobius"/>
    </source>
</evidence>